<dbReference type="RefSeq" id="WP_107892838.1">
    <property type="nucleotide sequence ID" value="NZ_NHSI01000013.1"/>
</dbReference>
<evidence type="ECO:0000259" key="1">
    <source>
        <dbReference type="Pfam" id="PF04248"/>
    </source>
</evidence>
<sequence>MTSLPPENVRTYPRPPEVRPVSARLRVVLGGQTIAYTMRGLRVLETHHAPTYFFPREDVDPNALRPCSGRSFCEWKGRAQFYDVCGGDLVIPRAAWSHPYPTGAFTGLARYVAFCPEQMDACYVGGEPVLPQAGSGHGGWVTSNLSGFPEGARAG</sequence>
<evidence type="ECO:0000313" key="2">
    <source>
        <dbReference type="EMBL" id="PTN01628.1"/>
    </source>
</evidence>
<comment type="caution">
    <text evidence="2">The sequence shown here is derived from an EMBL/GenBank/DDBJ whole genome shotgun (WGS) entry which is preliminary data.</text>
</comment>
<dbReference type="InterPro" id="IPR038694">
    <property type="entry name" value="DUF427_sf"/>
</dbReference>
<feature type="domain" description="DUF427" evidence="1">
    <location>
        <begin position="26"/>
        <end position="116"/>
    </location>
</feature>
<dbReference type="EMBL" id="QAAA01000011">
    <property type="protein sequence ID" value="PTN01628.1"/>
    <property type="molecule type" value="Genomic_DNA"/>
</dbReference>
<keyword evidence="3" id="KW-1185">Reference proteome</keyword>
<dbReference type="AlphaFoldDB" id="A0A2T5BQY3"/>
<dbReference type="Pfam" id="PF04248">
    <property type="entry name" value="NTP_transf_9"/>
    <property type="match status" value="1"/>
</dbReference>
<reference evidence="2 3" key="1">
    <citation type="submission" date="2018-04" db="EMBL/GenBank/DDBJ databases">
        <title>Genomic Encyclopedia of Archaeal and Bacterial Type Strains, Phase II (KMG-II): from individual species to whole genera.</title>
        <authorList>
            <person name="Goeker M."/>
        </authorList>
    </citation>
    <scope>NUCLEOTIDE SEQUENCE [LARGE SCALE GENOMIC DNA]</scope>
    <source>
        <strain evidence="2 3">DSM 18064</strain>
    </source>
</reference>
<dbReference type="InterPro" id="IPR007361">
    <property type="entry name" value="DUF427"/>
</dbReference>
<evidence type="ECO:0000313" key="3">
    <source>
        <dbReference type="Proteomes" id="UP000243859"/>
    </source>
</evidence>
<dbReference type="Gene3D" id="2.170.150.40">
    <property type="entry name" value="Domain of unknown function (DUF427)"/>
    <property type="match status" value="1"/>
</dbReference>
<gene>
    <name evidence="2" type="ORF">C8N32_11127</name>
</gene>
<dbReference type="OrthoDB" id="9815163at2"/>
<organism evidence="2 3">
    <name type="scientific">Rhodovulum imhoffii</name>
    <dbReference type="NCBI Taxonomy" id="365340"/>
    <lineage>
        <taxon>Bacteria</taxon>
        <taxon>Pseudomonadati</taxon>
        <taxon>Pseudomonadota</taxon>
        <taxon>Alphaproteobacteria</taxon>
        <taxon>Rhodobacterales</taxon>
        <taxon>Paracoccaceae</taxon>
        <taxon>Rhodovulum</taxon>
    </lineage>
</organism>
<proteinExistence type="predicted"/>
<dbReference type="PANTHER" id="PTHR43058">
    <property type="entry name" value="SLR0655 PROTEIN"/>
    <property type="match status" value="1"/>
</dbReference>
<accession>A0A2T5BQY3</accession>
<dbReference type="Proteomes" id="UP000243859">
    <property type="component" value="Unassembled WGS sequence"/>
</dbReference>
<dbReference type="PANTHER" id="PTHR43058:SF1">
    <property type="entry name" value="DUF427 DOMAIN-CONTAINING PROTEIN"/>
    <property type="match status" value="1"/>
</dbReference>
<name>A0A2T5BQY3_9RHOB</name>
<protein>
    <submittedName>
        <fullName evidence="2">Uncharacterized protein (DUF427 family)</fullName>
    </submittedName>
</protein>